<feature type="transmembrane region" description="Helical" evidence="2">
    <location>
        <begin position="216"/>
        <end position="239"/>
    </location>
</feature>
<evidence type="ECO:0000313" key="3">
    <source>
        <dbReference type="EMBL" id="ETW44423.1"/>
    </source>
</evidence>
<reference evidence="3 4" key="1">
    <citation type="submission" date="2013-02" db="EMBL/GenBank/DDBJ databases">
        <title>The Genome Annotation of Plasmodium falciparum NF135/5.C10.</title>
        <authorList>
            <consortium name="The Broad Institute Genome Sequencing Platform"/>
            <consortium name="The Broad Institute Genome Sequencing Center for Infectious Disease"/>
            <person name="Neafsey D."/>
            <person name="Hoffman S."/>
            <person name="Volkman S."/>
            <person name="Rosenthal P."/>
            <person name="Walker B."/>
            <person name="Young S.K."/>
            <person name="Zeng Q."/>
            <person name="Gargeya S."/>
            <person name="Fitzgerald M."/>
            <person name="Haas B."/>
            <person name="Abouelleil A."/>
            <person name="Allen A.W."/>
            <person name="Alvarado L."/>
            <person name="Arachchi H.M."/>
            <person name="Berlin A.M."/>
            <person name="Chapman S.B."/>
            <person name="Gainer-Dewar J."/>
            <person name="Goldberg J."/>
            <person name="Griggs A."/>
            <person name="Gujja S."/>
            <person name="Hansen M."/>
            <person name="Howarth C."/>
            <person name="Imamovic A."/>
            <person name="Ireland A."/>
            <person name="Larimer J."/>
            <person name="McCowan C."/>
            <person name="Murphy C."/>
            <person name="Pearson M."/>
            <person name="Poon T.W."/>
            <person name="Priest M."/>
            <person name="Roberts A."/>
            <person name="Saif S."/>
            <person name="Shea T."/>
            <person name="Sisk P."/>
            <person name="Sykes S."/>
            <person name="Wortman J."/>
            <person name="Nusbaum C."/>
            <person name="Birren B."/>
        </authorList>
    </citation>
    <scope>NUCLEOTIDE SEQUENCE [LARGE SCALE GENOMIC DNA]</scope>
    <source>
        <strain evidence="3 4">NF135/5.C10</strain>
    </source>
</reference>
<evidence type="ECO:0000256" key="1">
    <source>
        <dbReference type="SAM" id="MobiDB-lite"/>
    </source>
</evidence>
<name>W4IL47_PLAFA</name>
<evidence type="ECO:0000256" key="2">
    <source>
        <dbReference type="SAM" id="Phobius"/>
    </source>
</evidence>
<dbReference type="Gene3D" id="1.20.120.20">
    <property type="entry name" value="Apolipoprotein"/>
    <property type="match status" value="1"/>
</dbReference>
<protein>
    <recommendedName>
        <fullName evidence="5">Skeleton-binding protein 1</fullName>
    </recommendedName>
</protein>
<dbReference type="OrthoDB" id="378633at2759"/>
<proteinExistence type="predicted"/>
<gene>
    <name evidence="3" type="ORF">PFNF135_00990</name>
</gene>
<keyword evidence="2" id="KW-1133">Transmembrane helix</keyword>
<feature type="region of interest" description="Disordered" evidence="1">
    <location>
        <begin position="255"/>
        <end position="296"/>
    </location>
</feature>
<reference evidence="3 4" key="2">
    <citation type="submission" date="2013-02" db="EMBL/GenBank/DDBJ databases">
        <title>The Genome Sequence of Plasmodium falciparum NF135/5.C10.</title>
        <authorList>
            <consortium name="The Broad Institute Genome Sequencing Platform"/>
            <consortium name="The Broad Institute Genome Sequencing Center for Infectious Disease"/>
            <person name="Neafsey D."/>
            <person name="Cheeseman I."/>
            <person name="Volkman S."/>
            <person name="Adams J."/>
            <person name="Walker B."/>
            <person name="Young S.K."/>
            <person name="Zeng Q."/>
            <person name="Gargeya S."/>
            <person name="Fitzgerald M."/>
            <person name="Haas B."/>
            <person name="Abouelleil A."/>
            <person name="Alvarado L."/>
            <person name="Arachchi H.M."/>
            <person name="Berlin A.M."/>
            <person name="Chapman S.B."/>
            <person name="Dewar J."/>
            <person name="Goldberg J."/>
            <person name="Griggs A."/>
            <person name="Gujja S."/>
            <person name="Hansen M."/>
            <person name="Howarth C."/>
            <person name="Imamovic A."/>
            <person name="Larimer J."/>
            <person name="McCowan C."/>
            <person name="Murphy C."/>
            <person name="Neiman D."/>
            <person name="Pearson M."/>
            <person name="Priest M."/>
            <person name="Roberts A."/>
            <person name="Saif S."/>
            <person name="Shea T."/>
            <person name="Sisk P."/>
            <person name="Sykes S."/>
            <person name="Wortman J."/>
            <person name="Nusbaum C."/>
            <person name="Birren B."/>
        </authorList>
    </citation>
    <scope>NUCLEOTIDE SEQUENCE [LARGE SCALE GENOMIC DNA]</scope>
    <source>
        <strain evidence="3 4">NF135/5.C10</strain>
    </source>
</reference>
<evidence type="ECO:0000313" key="4">
    <source>
        <dbReference type="Proteomes" id="UP000019114"/>
    </source>
</evidence>
<dbReference type="EMBL" id="KI926026">
    <property type="protein sequence ID" value="ETW44423.1"/>
    <property type="molecule type" value="Genomic_DNA"/>
</dbReference>
<organism evidence="3 4">
    <name type="scientific">Plasmodium falciparum NF135/5.C10</name>
    <dbReference type="NCBI Taxonomy" id="1036726"/>
    <lineage>
        <taxon>Eukaryota</taxon>
        <taxon>Sar</taxon>
        <taxon>Alveolata</taxon>
        <taxon>Apicomplexa</taxon>
        <taxon>Aconoidasida</taxon>
        <taxon>Haemosporida</taxon>
        <taxon>Plasmodiidae</taxon>
        <taxon>Plasmodium</taxon>
        <taxon>Plasmodium (Laverania)</taxon>
    </lineage>
</organism>
<accession>W4IL47</accession>
<dbReference type="AlphaFoldDB" id="W4IL47"/>
<keyword evidence="2" id="KW-0472">Membrane</keyword>
<sequence length="296" mass="31528">MCSAARAFDFFTDLADEPTQLQDAVPETTEKLAEVVSDAATNVTDAVSDTASGIGSLVGEAASSLGNLVGEAASGIGNIVGGAASGIGNIVGGAASGIGSLVGGAASGLGSLVGDAAEALATTELKDVIPENTESTTDLVPSEVSPPVDDYLDDDGFSSFREFLESTPCWQRRMAQEALLNEYEVESPAESMSPILRVQFFADFAKQAVHVVKQNYLYAVIFLFFVINILLFINFYNLGKRKGYYLAKKQKKEQMLEQNPEQNAQQNAQQTQQNAQQNTQQQSTTKSTTKTVARET</sequence>
<dbReference type="Proteomes" id="UP000019114">
    <property type="component" value="Unassembled WGS sequence"/>
</dbReference>
<keyword evidence="2" id="KW-0812">Transmembrane</keyword>
<evidence type="ECO:0008006" key="5">
    <source>
        <dbReference type="Google" id="ProtNLM"/>
    </source>
</evidence>
<feature type="compositionally biased region" description="Low complexity" evidence="1">
    <location>
        <begin position="262"/>
        <end position="296"/>
    </location>
</feature>